<dbReference type="Proteomes" id="UP001152798">
    <property type="component" value="Chromosome 3"/>
</dbReference>
<evidence type="ECO:0000313" key="4">
    <source>
        <dbReference type="Proteomes" id="UP001152798"/>
    </source>
</evidence>
<feature type="region of interest" description="Disordered" evidence="1">
    <location>
        <begin position="575"/>
        <end position="601"/>
    </location>
</feature>
<dbReference type="AlphaFoldDB" id="A0A9P0H447"/>
<dbReference type="GO" id="GO:0016255">
    <property type="term" value="P:attachment of GPI anchor to protein"/>
    <property type="evidence" value="ECO:0007669"/>
    <property type="project" value="InterPro"/>
</dbReference>
<keyword evidence="4" id="KW-1185">Reference proteome</keyword>
<reference evidence="3" key="1">
    <citation type="submission" date="2022-01" db="EMBL/GenBank/DDBJ databases">
        <authorList>
            <person name="King R."/>
        </authorList>
    </citation>
    <scope>NUCLEOTIDE SEQUENCE</scope>
</reference>
<keyword evidence="2" id="KW-0732">Signal</keyword>
<proteinExistence type="predicted"/>
<protein>
    <recommendedName>
        <fullName evidence="5">GPI transamidase component PIG-T</fullName>
    </recommendedName>
</protein>
<feature type="compositionally biased region" description="Polar residues" evidence="1">
    <location>
        <begin position="576"/>
        <end position="591"/>
    </location>
</feature>
<accession>A0A9P0H447</accession>
<feature type="chain" id="PRO_5040251844" description="GPI transamidase component PIG-T" evidence="2">
    <location>
        <begin position="21"/>
        <end position="601"/>
    </location>
</feature>
<dbReference type="PANTHER" id="PTHR12959:SF11">
    <property type="entry name" value="GPI TRANSAMIDASE COMPONENT PIG-T"/>
    <property type="match status" value="1"/>
</dbReference>
<evidence type="ECO:0000256" key="1">
    <source>
        <dbReference type="SAM" id="MobiDB-lite"/>
    </source>
</evidence>
<evidence type="ECO:0000256" key="2">
    <source>
        <dbReference type="SAM" id="SignalP"/>
    </source>
</evidence>
<evidence type="ECO:0008006" key="5">
    <source>
        <dbReference type="Google" id="ProtNLM"/>
    </source>
</evidence>
<sequence length="601" mass="68283">MDYFFVLYFIFLIRVFKTSAIKKDEYHEELFIKPLDGFIYSYFQFTTIWETPFKNDLFDHCHLFPRPMGEIIQRHNVQELHLSLTKGIWRYNAWGYPVKSAPPGAEVWAWFKPNTTNIDAKWRELTGALSGLLCASLNFIDSQNTISPRISLRPEGIEAKPSHLEPNSHERLRYSSLPREIVCTENLTPWKKLLPCNLKRGLSTLLNSDNIYNTVYHSLGVHFRPICLDKLCSRKGIELVQTVSLVYDYVIISDNDPQWSILRLFGQGLGKACPLAKTANIYIDITSNQTGTSFTLKPSNYKVLTSTRGGQTTKLAAFDTKAMGYAGLYNIEMRFSKGPLSVVRNRVPPIVSAERSLTGYGQEFGGIKTSIKNRYRAPIKIILLEAIPWYVSVYLHTLKVFSNGIDLKPIKRVFHPGRERERPHQLELVLELPPKSVTTVSIQFDYTFLKWLEYPPDAHHGFYAGGSSITAFLPVARNYTGVPIQYSLFSSSINASERGYVVRLTTETLIISLATPDFSMPYNVICLACTVVALAFGPLHNITTKRFVVSSEKEKKGLLRSPISYLIDQVKKLRTNRNASEDSTQNLSTNENDPKESSTEK</sequence>
<dbReference type="GO" id="GO:0042765">
    <property type="term" value="C:GPI-anchor transamidase complex"/>
    <property type="evidence" value="ECO:0007669"/>
    <property type="project" value="InterPro"/>
</dbReference>
<name>A0A9P0H447_NEZVI</name>
<feature type="signal peptide" evidence="2">
    <location>
        <begin position="1"/>
        <end position="20"/>
    </location>
</feature>
<dbReference type="PANTHER" id="PTHR12959">
    <property type="entry name" value="GPI TRANSAMIDASE COMPONENT PIG-T-RELATED"/>
    <property type="match status" value="1"/>
</dbReference>
<feature type="compositionally biased region" description="Basic and acidic residues" evidence="1">
    <location>
        <begin position="592"/>
        <end position="601"/>
    </location>
</feature>
<dbReference type="Pfam" id="PF04113">
    <property type="entry name" value="Gpi16"/>
    <property type="match status" value="2"/>
</dbReference>
<organism evidence="3 4">
    <name type="scientific">Nezara viridula</name>
    <name type="common">Southern green stink bug</name>
    <name type="synonym">Cimex viridulus</name>
    <dbReference type="NCBI Taxonomy" id="85310"/>
    <lineage>
        <taxon>Eukaryota</taxon>
        <taxon>Metazoa</taxon>
        <taxon>Ecdysozoa</taxon>
        <taxon>Arthropoda</taxon>
        <taxon>Hexapoda</taxon>
        <taxon>Insecta</taxon>
        <taxon>Pterygota</taxon>
        <taxon>Neoptera</taxon>
        <taxon>Paraneoptera</taxon>
        <taxon>Hemiptera</taxon>
        <taxon>Heteroptera</taxon>
        <taxon>Panheteroptera</taxon>
        <taxon>Pentatomomorpha</taxon>
        <taxon>Pentatomoidea</taxon>
        <taxon>Pentatomidae</taxon>
        <taxon>Pentatominae</taxon>
        <taxon>Nezara</taxon>
    </lineage>
</organism>
<dbReference type="EMBL" id="OV725079">
    <property type="protein sequence ID" value="CAH1395371.1"/>
    <property type="molecule type" value="Genomic_DNA"/>
</dbReference>
<evidence type="ECO:0000313" key="3">
    <source>
        <dbReference type="EMBL" id="CAH1395371.1"/>
    </source>
</evidence>
<gene>
    <name evidence="3" type="ORF">NEZAVI_LOCUS5666</name>
</gene>
<dbReference type="InterPro" id="IPR007245">
    <property type="entry name" value="PIG-T"/>
</dbReference>
<dbReference type="OrthoDB" id="331263at2759"/>